<protein>
    <submittedName>
        <fullName evidence="4">DSC E3 ubiquitin ligase complex subunit 4</fullName>
    </submittedName>
</protein>
<keyword evidence="5" id="KW-1185">Reference proteome</keyword>
<keyword evidence="2" id="KW-0812">Transmembrane</keyword>
<dbReference type="GO" id="GO:0032933">
    <property type="term" value="P:SREBP signaling pathway"/>
    <property type="evidence" value="ECO:0007669"/>
    <property type="project" value="InterPro"/>
</dbReference>
<dbReference type="InterPro" id="IPR038967">
    <property type="entry name" value="Dsc4-like"/>
</dbReference>
<name>A0AAN7BF06_9PEZI</name>
<dbReference type="EMBL" id="MU858051">
    <property type="protein sequence ID" value="KAK4218755.1"/>
    <property type="molecule type" value="Genomic_DNA"/>
</dbReference>
<feature type="transmembrane region" description="Helical" evidence="2">
    <location>
        <begin position="92"/>
        <end position="114"/>
    </location>
</feature>
<dbReference type="PANTHER" id="PTHR39405:SF1">
    <property type="entry name" value="DSC E3 UBIQUITIN LIGASE COMPLEX SUBUNIT 4"/>
    <property type="match status" value="1"/>
</dbReference>
<reference evidence="4" key="1">
    <citation type="journal article" date="2023" name="Mol. Phylogenet. Evol.">
        <title>Genome-scale phylogeny and comparative genomics of the fungal order Sordariales.</title>
        <authorList>
            <person name="Hensen N."/>
            <person name="Bonometti L."/>
            <person name="Westerberg I."/>
            <person name="Brannstrom I.O."/>
            <person name="Guillou S."/>
            <person name="Cros-Aarteil S."/>
            <person name="Calhoun S."/>
            <person name="Haridas S."/>
            <person name="Kuo A."/>
            <person name="Mondo S."/>
            <person name="Pangilinan J."/>
            <person name="Riley R."/>
            <person name="LaButti K."/>
            <person name="Andreopoulos B."/>
            <person name="Lipzen A."/>
            <person name="Chen C."/>
            <person name="Yan M."/>
            <person name="Daum C."/>
            <person name="Ng V."/>
            <person name="Clum A."/>
            <person name="Steindorff A."/>
            <person name="Ohm R.A."/>
            <person name="Martin F."/>
            <person name="Silar P."/>
            <person name="Natvig D.O."/>
            <person name="Lalanne C."/>
            <person name="Gautier V."/>
            <person name="Ament-Velasquez S.L."/>
            <person name="Kruys A."/>
            <person name="Hutchinson M.I."/>
            <person name="Powell A.J."/>
            <person name="Barry K."/>
            <person name="Miller A.N."/>
            <person name="Grigoriev I.V."/>
            <person name="Debuchy R."/>
            <person name="Gladieux P."/>
            <person name="Hiltunen Thoren M."/>
            <person name="Johannesson H."/>
        </authorList>
    </citation>
    <scope>NUCLEOTIDE SEQUENCE</scope>
    <source>
        <strain evidence="4">PSN293</strain>
    </source>
</reference>
<gene>
    <name evidence="4" type="ORF">QBC37DRAFT_478491</name>
</gene>
<evidence type="ECO:0000256" key="2">
    <source>
        <dbReference type="SAM" id="Phobius"/>
    </source>
</evidence>
<dbReference type="Proteomes" id="UP001301769">
    <property type="component" value="Unassembled WGS sequence"/>
</dbReference>
<evidence type="ECO:0000256" key="1">
    <source>
        <dbReference type="SAM" id="MobiDB-lite"/>
    </source>
</evidence>
<feature type="region of interest" description="Disordered" evidence="1">
    <location>
        <begin position="264"/>
        <end position="293"/>
    </location>
</feature>
<keyword evidence="2" id="KW-1133">Transmembrane helix</keyword>
<feature type="domain" description="DUF1746" evidence="3">
    <location>
        <begin position="87"/>
        <end position="200"/>
    </location>
</feature>
<dbReference type="AlphaFoldDB" id="A0AAN7BF06"/>
<dbReference type="InterPro" id="IPR013715">
    <property type="entry name" value="DUF1746"/>
</dbReference>
<dbReference type="Pfam" id="PF08508">
    <property type="entry name" value="DUF1746"/>
    <property type="match status" value="1"/>
</dbReference>
<accession>A0AAN7BF06</accession>
<dbReference type="GO" id="GO:0005783">
    <property type="term" value="C:endoplasmic reticulum"/>
    <property type="evidence" value="ECO:0007669"/>
    <property type="project" value="TreeGrafter"/>
</dbReference>
<feature type="transmembrane region" description="Helical" evidence="2">
    <location>
        <begin position="135"/>
        <end position="153"/>
    </location>
</feature>
<evidence type="ECO:0000259" key="3">
    <source>
        <dbReference type="Pfam" id="PF08508"/>
    </source>
</evidence>
<comment type="caution">
    <text evidence="4">The sequence shown here is derived from an EMBL/GenBank/DDBJ whole genome shotgun (WGS) entry which is preliminary data.</text>
</comment>
<proteinExistence type="predicted"/>
<evidence type="ECO:0000313" key="5">
    <source>
        <dbReference type="Proteomes" id="UP001301769"/>
    </source>
</evidence>
<keyword evidence="2" id="KW-0472">Membrane</keyword>
<dbReference type="PANTHER" id="PTHR39405">
    <property type="entry name" value="DSC E3 UBIQUITIN LIGASE COMPLEX SUBUNIT 4"/>
    <property type="match status" value="1"/>
</dbReference>
<feature type="compositionally biased region" description="Polar residues" evidence="1">
    <location>
        <begin position="1"/>
        <end position="14"/>
    </location>
</feature>
<dbReference type="GO" id="GO:0044695">
    <property type="term" value="C:Dsc E3 ubiquitin ligase complex"/>
    <property type="evidence" value="ECO:0007669"/>
    <property type="project" value="InterPro"/>
</dbReference>
<feature type="compositionally biased region" description="Basic residues" evidence="1">
    <location>
        <begin position="58"/>
        <end position="70"/>
    </location>
</feature>
<feature type="region of interest" description="Disordered" evidence="1">
    <location>
        <begin position="1"/>
        <end position="70"/>
    </location>
</feature>
<evidence type="ECO:0000313" key="4">
    <source>
        <dbReference type="EMBL" id="KAK4218755.1"/>
    </source>
</evidence>
<sequence length="371" mass="40540">MNDDSAPSSAARQPQHSDHVVDESLSENNRSATSHGDAEAGFSTAAEVASEETSSQTRRSRRARRQRKKHKEGLAKKLEFLIHLHKSLDMLVFAYLCTIYYMECSATFLLIRLLPHYMLLSHKDVNIHLRTHRPYVVAVLLPNILCMLSHMLLSLPEAGEITRGYLHGGSIIDFVGQRPVTWRSGLLYFDAVLLGLQSVMLAVHLEKERIRNAISPLPRALIEQAAVARAGGAATTAVEETAITEGADTTQDHDAEERGVLRDEHAPPADEDEDSNETQPLTGAGGDDNNAQRQDERIGIGQSQLRGNADLVDVLASGNGVLGTFHVVHAMRTAGNNSDDTIGFWREYAAALTGAMAADRRARLASLRGPT</sequence>
<organism evidence="4 5">
    <name type="scientific">Rhypophila decipiens</name>
    <dbReference type="NCBI Taxonomy" id="261697"/>
    <lineage>
        <taxon>Eukaryota</taxon>
        <taxon>Fungi</taxon>
        <taxon>Dikarya</taxon>
        <taxon>Ascomycota</taxon>
        <taxon>Pezizomycotina</taxon>
        <taxon>Sordariomycetes</taxon>
        <taxon>Sordariomycetidae</taxon>
        <taxon>Sordariales</taxon>
        <taxon>Naviculisporaceae</taxon>
        <taxon>Rhypophila</taxon>
    </lineage>
</organism>
<reference evidence="4" key="2">
    <citation type="submission" date="2023-05" db="EMBL/GenBank/DDBJ databases">
        <authorList>
            <consortium name="Lawrence Berkeley National Laboratory"/>
            <person name="Steindorff A."/>
            <person name="Hensen N."/>
            <person name="Bonometti L."/>
            <person name="Westerberg I."/>
            <person name="Brannstrom I.O."/>
            <person name="Guillou S."/>
            <person name="Cros-Aarteil S."/>
            <person name="Calhoun S."/>
            <person name="Haridas S."/>
            <person name="Kuo A."/>
            <person name="Mondo S."/>
            <person name="Pangilinan J."/>
            <person name="Riley R."/>
            <person name="Labutti K."/>
            <person name="Andreopoulos B."/>
            <person name="Lipzen A."/>
            <person name="Chen C."/>
            <person name="Yanf M."/>
            <person name="Daum C."/>
            <person name="Ng V."/>
            <person name="Clum A."/>
            <person name="Ohm R."/>
            <person name="Martin F."/>
            <person name="Silar P."/>
            <person name="Natvig D."/>
            <person name="Lalanne C."/>
            <person name="Gautier V."/>
            <person name="Ament-Velasquez S.L."/>
            <person name="Kruys A."/>
            <person name="Hutchinson M.I."/>
            <person name="Powell A.J."/>
            <person name="Barry K."/>
            <person name="Miller A.N."/>
            <person name="Grigoriev I.V."/>
            <person name="Debuchy R."/>
            <person name="Gladieux P."/>
            <person name="Thoren M.H."/>
            <person name="Johannesson H."/>
        </authorList>
    </citation>
    <scope>NUCLEOTIDE SEQUENCE</scope>
    <source>
        <strain evidence="4">PSN293</strain>
    </source>
</reference>